<dbReference type="Pfam" id="PF12802">
    <property type="entry name" value="MarR_2"/>
    <property type="match status" value="1"/>
</dbReference>
<name>A0A4R0NAG0_9SPHI</name>
<dbReference type="SUPFAM" id="SSF46785">
    <property type="entry name" value="Winged helix' DNA-binding domain"/>
    <property type="match status" value="1"/>
</dbReference>
<dbReference type="InterPro" id="IPR000835">
    <property type="entry name" value="HTH_MarR-typ"/>
</dbReference>
<dbReference type="GO" id="GO:0006950">
    <property type="term" value="P:response to stress"/>
    <property type="evidence" value="ECO:0007669"/>
    <property type="project" value="TreeGrafter"/>
</dbReference>
<accession>A0A4U1G8Y5</accession>
<dbReference type="EMBL" id="SJSM01000004">
    <property type="protein sequence ID" value="TCC97231.1"/>
    <property type="molecule type" value="Genomic_DNA"/>
</dbReference>
<evidence type="ECO:0000313" key="5">
    <source>
        <dbReference type="Proteomes" id="UP000309594"/>
    </source>
</evidence>
<dbReference type="RefSeq" id="WP_131608644.1">
    <property type="nucleotide sequence ID" value="NZ_SJSM01000004.1"/>
</dbReference>
<dbReference type="PANTHER" id="PTHR33164">
    <property type="entry name" value="TRANSCRIPTIONAL REGULATOR, MARR FAMILY"/>
    <property type="match status" value="1"/>
</dbReference>
<dbReference type="EMBL" id="SWDX01000006">
    <property type="protein sequence ID" value="TKC59220.1"/>
    <property type="molecule type" value="Genomic_DNA"/>
</dbReference>
<protein>
    <submittedName>
        <fullName evidence="2">MarR family transcriptional regulator</fullName>
    </submittedName>
    <submittedName>
        <fullName evidence="3">Winged helix-turn-helix transcriptional regulator</fullName>
    </submittedName>
</protein>
<evidence type="ECO:0000259" key="1">
    <source>
        <dbReference type="PROSITE" id="PS50995"/>
    </source>
</evidence>
<evidence type="ECO:0000313" key="2">
    <source>
        <dbReference type="EMBL" id="TCC97231.1"/>
    </source>
</evidence>
<dbReference type="AlphaFoldDB" id="A0A4R0NAG0"/>
<evidence type="ECO:0000313" key="3">
    <source>
        <dbReference type="EMBL" id="TKC59220.1"/>
    </source>
</evidence>
<accession>A0A4R0NAG0</accession>
<sequence length="223" mass="25858">MNYQLIKEVIELMENFELSAESKSYTKDLSGFKRWIYDAEKEAHHPSNDIDWEEKENGRSPDSEINTLIVHMNRYAKTYSRSAIHDSPFSTQEDFIYLINLKAFGSMTKMELIRRNLQEKPVGMQIINRLIGQGWIDQSDSIADKRSKIISITTKGIDALEEIMGKIRQASQIVTGNLSDTEKMQLIKILQKLDRFHQAIYAKNIEPDQLIPIAYNDFLLKNN</sequence>
<reference evidence="3 5" key="2">
    <citation type="submission" date="2019-04" db="EMBL/GenBank/DDBJ databases">
        <title>Pedobacter sp. RP-1-16 sp. nov., isolated from Arctic soil.</title>
        <authorList>
            <person name="Dahal R.H."/>
            <person name="Kim D.-U."/>
        </authorList>
    </citation>
    <scope>NUCLEOTIDE SEQUENCE [LARGE SCALE GENOMIC DNA]</scope>
    <source>
        <strain evidence="3 5">RP-1-16</strain>
    </source>
</reference>
<evidence type="ECO:0000313" key="4">
    <source>
        <dbReference type="Proteomes" id="UP000291117"/>
    </source>
</evidence>
<dbReference type="PROSITE" id="PS50995">
    <property type="entry name" value="HTH_MARR_2"/>
    <property type="match status" value="1"/>
</dbReference>
<dbReference type="OrthoDB" id="961069at2"/>
<keyword evidence="4" id="KW-1185">Reference proteome</keyword>
<dbReference type="Proteomes" id="UP000309594">
    <property type="component" value="Unassembled WGS sequence"/>
</dbReference>
<dbReference type="Proteomes" id="UP000291117">
    <property type="component" value="Unassembled WGS sequence"/>
</dbReference>
<proteinExistence type="predicted"/>
<dbReference type="PANTHER" id="PTHR33164:SF43">
    <property type="entry name" value="HTH-TYPE TRANSCRIPTIONAL REPRESSOR YETL"/>
    <property type="match status" value="1"/>
</dbReference>
<dbReference type="GO" id="GO:0003700">
    <property type="term" value="F:DNA-binding transcription factor activity"/>
    <property type="evidence" value="ECO:0007669"/>
    <property type="project" value="InterPro"/>
</dbReference>
<dbReference type="InterPro" id="IPR036390">
    <property type="entry name" value="WH_DNA-bd_sf"/>
</dbReference>
<dbReference type="Gene3D" id="1.10.10.10">
    <property type="entry name" value="Winged helix-like DNA-binding domain superfamily/Winged helix DNA-binding domain"/>
    <property type="match status" value="1"/>
</dbReference>
<organism evidence="2 4">
    <name type="scientific">Pedobacter hiemivivus</name>
    <dbReference type="NCBI Taxonomy" id="2530454"/>
    <lineage>
        <taxon>Bacteria</taxon>
        <taxon>Pseudomonadati</taxon>
        <taxon>Bacteroidota</taxon>
        <taxon>Sphingobacteriia</taxon>
        <taxon>Sphingobacteriales</taxon>
        <taxon>Sphingobacteriaceae</taxon>
        <taxon>Pedobacter</taxon>
    </lineage>
</organism>
<dbReference type="InterPro" id="IPR039422">
    <property type="entry name" value="MarR/SlyA-like"/>
</dbReference>
<dbReference type="PRINTS" id="PR00598">
    <property type="entry name" value="HTHMARR"/>
</dbReference>
<dbReference type="InterPro" id="IPR036388">
    <property type="entry name" value="WH-like_DNA-bd_sf"/>
</dbReference>
<comment type="caution">
    <text evidence="2">The sequence shown here is derived from an EMBL/GenBank/DDBJ whole genome shotgun (WGS) entry which is preliminary data.</text>
</comment>
<gene>
    <name evidence="2" type="ORF">EZ444_10295</name>
    <name evidence="3" type="ORF">FBD94_16955</name>
</gene>
<reference evidence="2 4" key="1">
    <citation type="submission" date="2019-02" db="EMBL/GenBank/DDBJ databases">
        <title>Pedobacter sp. RP-3-8 sp. nov., isolated from Arctic soil.</title>
        <authorList>
            <person name="Dahal R.H."/>
        </authorList>
    </citation>
    <scope>NUCLEOTIDE SEQUENCE [LARGE SCALE GENOMIC DNA]</scope>
    <source>
        <strain evidence="2 4">RP-3-8</strain>
    </source>
</reference>
<feature type="domain" description="HTH marR-type" evidence="1">
    <location>
        <begin position="62"/>
        <end position="195"/>
    </location>
</feature>